<comment type="caution">
    <text evidence="4">The sequence shown here is derived from an EMBL/GenBank/DDBJ whole genome shotgun (WGS) entry which is preliminary data.</text>
</comment>
<dbReference type="Gene3D" id="3.40.930.10">
    <property type="entry name" value="Mannitol-specific EII, Chain A"/>
    <property type="match status" value="1"/>
</dbReference>
<organism evidence="4 5">
    <name type="scientific">Nesterenkonia xinjiangensis</name>
    <dbReference type="NCBI Taxonomy" id="225327"/>
    <lineage>
        <taxon>Bacteria</taxon>
        <taxon>Bacillati</taxon>
        <taxon>Actinomycetota</taxon>
        <taxon>Actinomycetes</taxon>
        <taxon>Micrococcales</taxon>
        <taxon>Micrococcaceae</taxon>
        <taxon>Nesterenkonia</taxon>
    </lineage>
</organism>
<keyword evidence="5" id="KW-1185">Reference proteome</keyword>
<dbReference type="InterPro" id="IPR011608">
    <property type="entry name" value="PRD"/>
</dbReference>
<dbReference type="RefSeq" id="WP_179540864.1">
    <property type="nucleotide sequence ID" value="NZ_BAAALL010000004.1"/>
</dbReference>
<dbReference type="PROSITE" id="PS51094">
    <property type="entry name" value="PTS_EIIA_TYPE_2"/>
    <property type="match status" value="1"/>
</dbReference>
<dbReference type="InterPro" id="IPR002178">
    <property type="entry name" value="PTS_EIIA_type-2_dom"/>
</dbReference>
<dbReference type="Proteomes" id="UP000535437">
    <property type="component" value="Unassembled WGS sequence"/>
</dbReference>
<evidence type="ECO:0000259" key="3">
    <source>
        <dbReference type="PROSITE" id="PS51372"/>
    </source>
</evidence>
<dbReference type="PROSITE" id="PS51372">
    <property type="entry name" value="PRD_2"/>
    <property type="match status" value="1"/>
</dbReference>
<evidence type="ECO:0000313" key="5">
    <source>
        <dbReference type="Proteomes" id="UP000535437"/>
    </source>
</evidence>
<dbReference type="Gene3D" id="1.10.1790.10">
    <property type="entry name" value="PRD domain"/>
    <property type="match status" value="1"/>
</dbReference>
<dbReference type="GO" id="GO:0006355">
    <property type="term" value="P:regulation of DNA-templated transcription"/>
    <property type="evidence" value="ECO:0007669"/>
    <property type="project" value="InterPro"/>
</dbReference>
<evidence type="ECO:0000256" key="1">
    <source>
        <dbReference type="ARBA" id="ARBA00022737"/>
    </source>
</evidence>
<dbReference type="EMBL" id="JACCFY010000001">
    <property type="protein sequence ID" value="NYJ77372.1"/>
    <property type="molecule type" value="Genomic_DNA"/>
</dbReference>
<dbReference type="AlphaFoldDB" id="A0A7Z0GJX6"/>
<feature type="domain" description="PTS EIIA type-2" evidence="2">
    <location>
        <begin position="493"/>
        <end position="636"/>
    </location>
</feature>
<accession>A0A7Z0GJX6</accession>
<dbReference type="InterPro" id="IPR036388">
    <property type="entry name" value="WH-like_DNA-bd_sf"/>
</dbReference>
<dbReference type="Pfam" id="PF00359">
    <property type="entry name" value="PTS_EIIA_2"/>
    <property type="match status" value="1"/>
</dbReference>
<proteinExistence type="predicted"/>
<dbReference type="Pfam" id="PF00874">
    <property type="entry name" value="PRD"/>
    <property type="match status" value="1"/>
</dbReference>
<evidence type="ECO:0000259" key="2">
    <source>
        <dbReference type="PROSITE" id="PS51094"/>
    </source>
</evidence>
<feature type="domain" description="PRD" evidence="3">
    <location>
        <begin position="284"/>
        <end position="390"/>
    </location>
</feature>
<dbReference type="SUPFAM" id="SSF55804">
    <property type="entry name" value="Phoshotransferase/anion transport protein"/>
    <property type="match status" value="1"/>
</dbReference>
<evidence type="ECO:0000313" key="4">
    <source>
        <dbReference type="EMBL" id="NYJ77372.1"/>
    </source>
</evidence>
<dbReference type="InterPro" id="IPR013196">
    <property type="entry name" value="HTH_11"/>
</dbReference>
<dbReference type="InterPro" id="IPR050661">
    <property type="entry name" value="BglG_antiterminators"/>
</dbReference>
<protein>
    <submittedName>
        <fullName evidence="4">Lichenan operon transcriptional antiterminator</fullName>
    </submittedName>
</protein>
<dbReference type="PANTHER" id="PTHR30185">
    <property type="entry name" value="CRYPTIC BETA-GLUCOSIDE BGL OPERON ANTITERMINATOR"/>
    <property type="match status" value="1"/>
</dbReference>
<dbReference type="Gene3D" id="1.10.10.10">
    <property type="entry name" value="Winged helix-like DNA-binding domain superfamily/Winged helix DNA-binding domain"/>
    <property type="match status" value="1"/>
</dbReference>
<reference evidence="4 5" key="1">
    <citation type="submission" date="2020-07" db="EMBL/GenBank/DDBJ databases">
        <title>Sequencing the genomes of 1000 actinobacteria strains.</title>
        <authorList>
            <person name="Klenk H.-P."/>
        </authorList>
    </citation>
    <scope>NUCLEOTIDE SEQUENCE [LARGE SCALE GENOMIC DNA]</scope>
    <source>
        <strain evidence="4 5">DSM 15475</strain>
    </source>
</reference>
<gene>
    <name evidence="4" type="ORF">HNR09_000783</name>
</gene>
<sequence length="636" mass="70272">MTRQRQDQLVALLLRDRGWTTAAALADLLGVTPRSVRSYIAQINARTADGDAVESGPSGYRAHRPVLAGLRADHTQETPRDRLHRLVRVLLEAEDGLDIFATAERLFVSEATVEADLARVRGLLDGTELHLARSGPRVRLLGDELAQRRLVSRLAHEEMEEGTFDVEALRRAAGLGTVDSAAFGAFTRELTAELASLGWYVNEFAAADVALHSAIAADRVLRGHALQSTHGDPSPDQRRLTATIDSLSRRHFEVSLGPGDLQHLSSLVLTRVVAPGGATREQVRLDPQIEATVREAVTHAAHGYLVDIVEEEFIRRLSLHVQNLVLRSREHATVRNPLTRSLKSAYPMIFQVAVSIASHVAQRLDVEIHDDEIAYIAMHVGGRLERSRMAESVLTATIVCPGYYELHELLRSRIAGALGPSIEVVGVETQADPDWAALDTDLVLTTIEPPQRDERTVTLPPFLTQADLERITLAASRLRRGRRLARLREELKRYLSADAFIRPLDTNDEEQAIRRLAAPLAARGIIDQGYIDRTVEREQLSSTAFTEALAVPHALQMTASRTAIALGIAEGSVPWGDARVQVVALVAFSEEEREAFQTIFEQLVEVFSERASVQRILRRGHDFESFLDELVAVIDG</sequence>
<keyword evidence="1" id="KW-0677">Repeat</keyword>
<dbReference type="SUPFAM" id="SSF63520">
    <property type="entry name" value="PTS-regulatory domain, PRD"/>
    <property type="match status" value="1"/>
</dbReference>
<dbReference type="PANTHER" id="PTHR30185:SF12">
    <property type="entry name" value="TRANSCRIPTIONAL REGULATOR MANR"/>
    <property type="match status" value="1"/>
</dbReference>
<dbReference type="Pfam" id="PF08279">
    <property type="entry name" value="HTH_11"/>
    <property type="match status" value="1"/>
</dbReference>
<dbReference type="InterPro" id="IPR016152">
    <property type="entry name" value="PTrfase/Anion_transptr"/>
</dbReference>
<dbReference type="InterPro" id="IPR036634">
    <property type="entry name" value="PRD_sf"/>
</dbReference>
<name>A0A7Z0GJX6_9MICC</name>